<feature type="transmembrane region" description="Helical" evidence="2">
    <location>
        <begin position="9"/>
        <end position="30"/>
    </location>
</feature>
<proteinExistence type="predicted"/>
<feature type="transmembrane region" description="Helical" evidence="2">
    <location>
        <begin position="145"/>
        <end position="164"/>
    </location>
</feature>
<feature type="transmembrane region" description="Helical" evidence="2">
    <location>
        <begin position="42"/>
        <end position="60"/>
    </location>
</feature>
<feature type="region of interest" description="Disordered" evidence="1">
    <location>
        <begin position="414"/>
        <end position="442"/>
    </location>
</feature>
<comment type="caution">
    <text evidence="3">The sequence shown here is derived from an EMBL/GenBank/DDBJ whole genome shotgun (WGS) entry which is preliminary data.</text>
</comment>
<keyword evidence="2" id="KW-0812">Transmembrane</keyword>
<reference evidence="3 4" key="1">
    <citation type="submission" date="2018-11" db="EMBL/GenBank/DDBJ databases">
        <title>Genome sequence of Saitozyma podzolica DSM 27192.</title>
        <authorList>
            <person name="Aliyu H."/>
            <person name="Gorte O."/>
            <person name="Ochsenreither K."/>
        </authorList>
    </citation>
    <scope>NUCLEOTIDE SEQUENCE [LARGE SCALE GENOMIC DNA]</scope>
    <source>
        <strain evidence="3 4">DSM 27192</strain>
    </source>
</reference>
<dbReference type="EMBL" id="RSCD01000003">
    <property type="protein sequence ID" value="RSH93891.1"/>
    <property type="molecule type" value="Genomic_DNA"/>
</dbReference>
<dbReference type="PANTHER" id="PTHR12246">
    <property type="entry name" value="PALMITOYLTRANSFERASE ZDHHC16"/>
    <property type="match status" value="1"/>
</dbReference>
<organism evidence="3 4">
    <name type="scientific">Saitozyma podzolica</name>
    <dbReference type="NCBI Taxonomy" id="1890683"/>
    <lineage>
        <taxon>Eukaryota</taxon>
        <taxon>Fungi</taxon>
        <taxon>Dikarya</taxon>
        <taxon>Basidiomycota</taxon>
        <taxon>Agaricomycotina</taxon>
        <taxon>Tremellomycetes</taxon>
        <taxon>Tremellales</taxon>
        <taxon>Trimorphomycetaceae</taxon>
        <taxon>Saitozyma</taxon>
    </lineage>
</organism>
<dbReference type="GO" id="GO:0016409">
    <property type="term" value="F:palmitoyltransferase activity"/>
    <property type="evidence" value="ECO:0007669"/>
    <property type="project" value="InterPro"/>
</dbReference>
<name>A0A427YS35_9TREE</name>
<feature type="region of interest" description="Disordered" evidence="1">
    <location>
        <begin position="328"/>
        <end position="398"/>
    </location>
</feature>
<dbReference type="InterPro" id="IPR039859">
    <property type="entry name" value="PFA4/ZDH16/20/ERF2-like"/>
</dbReference>
<keyword evidence="3" id="KW-0808">Transferase</keyword>
<accession>A0A427YS35</accession>
<keyword evidence="4" id="KW-1185">Reference proteome</keyword>
<feature type="compositionally biased region" description="Gly residues" evidence="1">
    <location>
        <begin position="344"/>
        <end position="353"/>
    </location>
</feature>
<keyword evidence="2" id="KW-0472">Membrane</keyword>
<feature type="transmembrane region" description="Helical" evidence="2">
    <location>
        <begin position="184"/>
        <end position="206"/>
    </location>
</feature>
<evidence type="ECO:0000256" key="2">
    <source>
        <dbReference type="SAM" id="Phobius"/>
    </source>
</evidence>
<dbReference type="Proteomes" id="UP000279259">
    <property type="component" value="Unassembled WGS sequence"/>
</dbReference>
<evidence type="ECO:0000313" key="3">
    <source>
        <dbReference type="EMBL" id="RSH93891.1"/>
    </source>
</evidence>
<feature type="compositionally biased region" description="Pro residues" evidence="1">
    <location>
        <begin position="291"/>
        <end position="303"/>
    </location>
</feature>
<feature type="region of interest" description="Disordered" evidence="1">
    <location>
        <begin position="283"/>
        <end position="315"/>
    </location>
</feature>
<dbReference type="AlphaFoldDB" id="A0A427YS35"/>
<dbReference type="STRING" id="1890683.A0A427YS35"/>
<keyword evidence="2" id="KW-1133">Transmembrane helix</keyword>
<dbReference type="OrthoDB" id="331948at2759"/>
<gene>
    <name evidence="3" type="primary">PFA4</name>
    <name evidence="3" type="ORF">EHS25_006543</name>
</gene>
<evidence type="ECO:0000313" key="4">
    <source>
        <dbReference type="Proteomes" id="UP000279259"/>
    </source>
</evidence>
<protein>
    <submittedName>
        <fullName evidence="3">Palmitoyltransferase</fullName>
    </submittedName>
</protein>
<evidence type="ECO:0000256" key="1">
    <source>
        <dbReference type="SAM" id="MobiDB-lite"/>
    </source>
</evidence>
<sequence length="442" mass="48834">MVNRSLDRIWVGFTVLLISFISYSSQIFVIWPWYGRELSLELLKLLVPFNLLVGMVFWNYRLCVITPPGSVTPGWRPNLSALEGMEVKPSSGDLDTARHASTTSLHDATIVVSARPVFSSLTVSWIPHIPPPPAPPHRSDPIGHFIRFLLFVDIATSYHLAMLVSRVLDYSKHYYEEPSLTDVLSLIFNFAACVPVWICVGCFSLYHLYLAAGNSTTIEGWEKDKVATLVRRGKIREIKYPYNIGTLNNLKSVLGPNPLLWLWPKPMQGDGLSFPVNPDAGGSEVQYSWPPADPTRLPNPDPPRGNASAFVYGNEGFNPALRPSSAALRARSRDGPHPNSQWPGGTGWDGGNGTITEYSEESDDASGSSSPERYLSDYDEHDEGPLGAGERMAGSHMRVRRGSEGYEIRSGVAGWDVEAGNPPPWERQGRYNYYVPDGEGGA</sequence>